<dbReference type="AlphaFoldDB" id="A0A6I5ZVN8"/>
<evidence type="ECO:0000313" key="4">
    <source>
        <dbReference type="Proteomes" id="UP000425916"/>
    </source>
</evidence>
<dbReference type="Proteomes" id="UP000425916">
    <property type="component" value="Chromosome"/>
</dbReference>
<dbReference type="InterPro" id="IPR027954">
    <property type="entry name" value="Transcobalamin-like_C"/>
</dbReference>
<evidence type="ECO:0000259" key="2">
    <source>
        <dbReference type="Pfam" id="PF14478"/>
    </source>
</evidence>
<reference evidence="3 4" key="1">
    <citation type="submission" date="2019-11" db="EMBL/GenBank/DDBJ databases">
        <title>Genome sequence of Moorella glycerini DSM11254.</title>
        <authorList>
            <person name="Poehlein A."/>
            <person name="Boeer T."/>
            <person name="Daniel R."/>
        </authorList>
    </citation>
    <scope>NUCLEOTIDE SEQUENCE [LARGE SCALE GENOMIC DNA]</scope>
    <source>
        <strain evidence="3 4">DSM 11254</strain>
    </source>
</reference>
<organism evidence="3 4">
    <name type="scientific">Neomoorella glycerini</name>
    <dbReference type="NCBI Taxonomy" id="55779"/>
    <lineage>
        <taxon>Bacteria</taxon>
        <taxon>Bacillati</taxon>
        <taxon>Bacillota</taxon>
        <taxon>Clostridia</taxon>
        <taxon>Neomoorellales</taxon>
        <taxon>Neomoorellaceae</taxon>
        <taxon>Neomoorella</taxon>
    </lineage>
</organism>
<feature type="compositionally biased region" description="Low complexity" evidence="1">
    <location>
        <begin position="88"/>
        <end position="97"/>
    </location>
</feature>
<dbReference type="RefSeq" id="WP_156275661.1">
    <property type="nucleotide sequence ID" value="NZ_CP046244.1"/>
</dbReference>
<gene>
    <name evidence="3" type="ORF">MGLY_32890</name>
</gene>
<dbReference type="Pfam" id="PF14478">
    <property type="entry name" value="DUF4430"/>
    <property type="match status" value="1"/>
</dbReference>
<proteinExistence type="predicted"/>
<dbReference type="EMBL" id="CP046244">
    <property type="protein sequence ID" value="QGP93866.1"/>
    <property type="molecule type" value="Genomic_DNA"/>
</dbReference>
<sequence>MQKKFLYPLAVLVILLALIGPLVYQQQTANTGPREGGAAPTPAGVSLPAGRAAAAGVPDGAGNPQGTATPDRIEKTAGGKAGTGTISGGVKAAAPGGVPRPAPPAKEAGGQNDAGKGAALQAAVSKSSSSGEGACPAAGGCLVEIAIVGMKGQILYGPAPVTVDKDNKWGLTALGALDATGVQYSLSPVYGNLVQSIAGQANKGMRGWMYKVNGETPMVAASEKVVNPGDKIIWWYSESIDNPGPAWQDLKAVSP</sequence>
<keyword evidence="4" id="KW-1185">Reference proteome</keyword>
<dbReference type="OrthoDB" id="1947068at2"/>
<protein>
    <recommendedName>
        <fullName evidence="2">Transcobalamin-like C-terminal domain-containing protein</fullName>
    </recommendedName>
</protein>
<accession>A0A6I5ZVN8</accession>
<evidence type="ECO:0000313" key="3">
    <source>
        <dbReference type="EMBL" id="QGP93866.1"/>
    </source>
</evidence>
<feature type="region of interest" description="Disordered" evidence="1">
    <location>
        <begin position="29"/>
        <end position="123"/>
    </location>
</feature>
<feature type="domain" description="Transcobalamin-like C-terminal" evidence="2">
    <location>
        <begin position="170"/>
        <end position="237"/>
    </location>
</feature>
<dbReference type="Gene3D" id="2.170.130.30">
    <property type="match status" value="1"/>
</dbReference>
<evidence type="ECO:0000256" key="1">
    <source>
        <dbReference type="SAM" id="MobiDB-lite"/>
    </source>
</evidence>
<name>A0A6I5ZVN8_9FIRM</name>